<dbReference type="Proteomes" id="UP001460270">
    <property type="component" value="Unassembled WGS sequence"/>
</dbReference>
<feature type="compositionally biased region" description="Basic residues" evidence="1">
    <location>
        <begin position="118"/>
        <end position="129"/>
    </location>
</feature>
<proteinExistence type="predicted"/>
<dbReference type="AlphaFoldDB" id="A0AAW0N7T8"/>
<feature type="compositionally biased region" description="Polar residues" evidence="1">
    <location>
        <begin position="130"/>
        <end position="150"/>
    </location>
</feature>
<dbReference type="EMBL" id="JBBPFD010000016">
    <property type="protein sequence ID" value="KAK7893596.1"/>
    <property type="molecule type" value="Genomic_DNA"/>
</dbReference>
<comment type="caution">
    <text evidence="2">The sequence shown here is derived from an EMBL/GenBank/DDBJ whole genome shotgun (WGS) entry which is preliminary data.</text>
</comment>
<feature type="region of interest" description="Disordered" evidence="1">
    <location>
        <begin position="94"/>
        <end position="171"/>
    </location>
</feature>
<evidence type="ECO:0000256" key="1">
    <source>
        <dbReference type="SAM" id="MobiDB-lite"/>
    </source>
</evidence>
<evidence type="ECO:0000313" key="3">
    <source>
        <dbReference type="Proteomes" id="UP001460270"/>
    </source>
</evidence>
<keyword evidence="3" id="KW-1185">Reference proteome</keyword>
<name>A0AAW0N7T8_9GOBI</name>
<gene>
    <name evidence="2" type="ORF">WMY93_022748</name>
</gene>
<evidence type="ECO:0000313" key="2">
    <source>
        <dbReference type="EMBL" id="KAK7893596.1"/>
    </source>
</evidence>
<feature type="compositionally biased region" description="Basic and acidic residues" evidence="1">
    <location>
        <begin position="98"/>
        <end position="112"/>
    </location>
</feature>
<reference evidence="3" key="1">
    <citation type="submission" date="2024-04" db="EMBL/GenBank/DDBJ databases">
        <title>Salinicola lusitanus LLJ914,a marine bacterium isolated from the Okinawa Trough.</title>
        <authorList>
            <person name="Li J."/>
        </authorList>
    </citation>
    <scope>NUCLEOTIDE SEQUENCE [LARGE SCALE GENOMIC DNA]</scope>
</reference>
<protein>
    <submittedName>
        <fullName evidence="2">Uncharacterized protein</fullName>
    </submittedName>
</protein>
<organism evidence="2 3">
    <name type="scientific">Mugilogobius chulae</name>
    <name type="common">yellowstripe goby</name>
    <dbReference type="NCBI Taxonomy" id="88201"/>
    <lineage>
        <taxon>Eukaryota</taxon>
        <taxon>Metazoa</taxon>
        <taxon>Chordata</taxon>
        <taxon>Craniata</taxon>
        <taxon>Vertebrata</taxon>
        <taxon>Euteleostomi</taxon>
        <taxon>Actinopterygii</taxon>
        <taxon>Neopterygii</taxon>
        <taxon>Teleostei</taxon>
        <taxon>Neoteleostei</taxon>
        <taxon>Acanthomorphata</taxon>
        <taxon>Gobiaria</taxon>
        <taxon>Gobiiformes</taxon>
        <taxon>Gobioidei</taxon>
        <taxon>Gobiidae</taxon>
        <taxon>Gobionellinae</taxon>
        <taxon>Mugilogobius</taxon>
    </lineage>
</organism>
<sequence>MFLALRDCRKWTEPKEKSPSLAFLYHYGSFSSSPIPLILQISSPPLPPLPLPYREFREKMKDGTLGCEVKTRFLVPRQGILGYVVAPGLCDNGGSGVKQREQADSDTLERSRVVPRACARRQLPHRTHTPRQSSECQSPNLLPAPNTSYITPKPPKSESRSHTSRVLPTSDCNDNITTLNWKGS</sequence>
<accession>A0AAW0N7T8</accession>